<evidence type="ECO:0000259" key="1">
    <source>
        <dbReference type="Pfam" id="PF08393"/>
    </source>
</evidence>
<dbReference type="PANTHER" id="PTHR10676">
    <property type="entry name" value="DYNEIN HEAVY CHAIN FAMILY PROTEIN"/>
    <property type="match status" value="1"/>
</dbReference>
<sequence length="107" mass="12353">APCTLGGNIQDIQEKLEEHIMALNQMNAMRYVTPFKSEVTEKTSLLADVQDIIEKWLKVQTLWTNLVSVFTSGDIAKQMPTESKKFKNIDKQWLKIMERANEQKNVI</sequence>
<name>T1ADM8_9ZZZZ</name>
<reference evidence="2" key="1">
    <citation type="submission" date="2013-08" db="EMBL/GenBank/DDBJ databases">
        <authorList>
            <person name="Mendez C."/>
            <person name="Richter M."/>
            <person name="Ferrer M."/>
            <person name="Sanchez J."/>
        </authorList>
    </citation>
    <scope>NUCLEOTIDE SEQUENCE</scope>
</reference>
<dbReference type="Pfam" id="PF08393">
    <property type="entry name" value="DHC_N2"/>
    <property type="match status" value="1"/>
</dbReference>
<protein>
    <submittedName>
        <fullName evidence="2">Protein containing Dynein heavy chain</fullName>
    </submittedName>
</protein>
<dbReference type="Gene3D" id="1.20.140.100">
    <property type="entry name" value="Dynein heavy chain, N-terminal domain 2"/>
    <property type="match status" value="1"/>
</dbReference>
<dbReference type="GO" id="GO:0008569">
    <property type="term" value="F:minus-end-directed microtubule motor activity"/>
    <property type="evidence" value="ECO:0007669"/>
    <property type="project" value="TreeGrafter"/>
</dbReference>
<dbReference type="GO" id="GO:0036158">
    <property type="term" value="P:outer dynein arm assembly"/>
    <property type="evidence" value="ECO:0007669"/>
    <property type="project" value="TreeGrafter"/>
</dbReference>
<dbReference type="PANTHER" id="PTHR10676:SF365">
    <property type="entry name" value="AAA+ ATPASE DOMAIN-CONTAINING PROTEIN"/>
    <property type="match status" value="1"/>
</dbReference>
<organism evidence="2">
    <name type="scientific">mine drainage metagenome</name>
    <dbReference type="NCBI Taxonomy" id="410659"/>
    <lineage>
        <taxon>unclassified sequences</taxon>
        <taxon>metagenomes</taxon>
        <taxon>ecological metagenomes</taxon>
    </lineage>
</organism>
<dbReference type="InterPro" id="IPR042222">
    <property type="entry name" value="Dynein_2_N"/>
</dbReference>
<accession>T1ADM8</accession>
<proteinExistence type="predicted"/>
<reference evidence="2" key="2">
    <citation type="journal article" date="2014" name="ISME J.">
        <title>Microbial stratification in low pH oxic and suboxic macroscopic growths along an acid mine drainage.</title>
        <authorList>
            <person name="Mendez-Garcia C."/>
            <person name="Mesa V."/>
            <person name="Sprenger R.R."/>
            <person name="Richter M."/>
            <person name="Diez M.S."/>
            <person name="Solano J."/>
            <person name="Bargiela R."/>
            <person name="Golyshina O.V."/>
            <person name="Manteca A."/>
            <person name="Ramos J.L."/>
            <person name="Gallego J.R."/>
            <person name="Llorente I."/>
            <person name="Martins Dos Santos V.A."/>
            <person name="Jensen O.N."/>
            <person name="Pelaez A.I."/>
            <person name="Sanchez J."/>
            <person name="Ferrer M."/>
        </authorList>
    </citation>
    <scope>NUCLEOTIDE SEQUENCE</scope>
</reference>
<dbReference type="InterPro" id="IPR026983">
    <property type="entry name" value="DHC"/>
</dbReference>
<feature type="non-terminal residue" evidence="2">
    <location>
        <position position="1"/>
    </location>
</feature>
<dbReference type="InterPro" id="IPR013602">
    <property type="entry name" value="Dynein_heavy_linker"/>
</dbReference>
<gene>
    <name evidence="2" type="ORF">B1A_16638</name>
</gene>
<dbReference type="GO" id="GO:0060294">
    <property type="term" value="P:cilium movement involved in cell motility"/>
    <property type="evidence" value="ECO:0007669"/>
    <property type="project" value="TreeGrafter"/>
</dbReference>
<evidence type="ECO:0000313" key="2">
    <source>
        <dbReference type="EMBL" id="EQD40005.1"/>
    </source>
</evidence>
<dbReference type="GO" id="GO:0097729">
    <property type="term" value="C:9+2 motile cilium"/>
    <property type="evidence" value="ECO:0007669"/>
    <property type="project" value="TreeGrafter"/>
</dbReference>
<dbReference type="AlphaFoldDB" id="T1ADM8"/>
<comment type="caution">
    <text evidence="2">The sequence shown here is derived from an EMBL/GenBank/DDBJ whole genome shotgun (WGS) entry which is preliminary data.</text>
</comment>
<dbReference type="EMBL" id="AUZX01012223">
    <property type="protein sequence ID" value="EQD40005.1"/>
    <property type="molecule type" value="Genomic_DNA"/>
</dbReference>
<dbReference type="GO" id="GO:0036157">
    <property type="term" value="C:outer dynein arm"/>
    <property type="evidence" value="ECO:0007669"/>
    <property type="project" value="TreeGrafter"/>
</dbReference>
<dbReference type="GO" id="GO:0045505">
    <property type="term" value="F:dynein intermediate chain binding"/>
    <property type="evidence" value="ECO:0007669"/>
    <property type="project" value="InterPro"/>
</dbReference>
<dbReference type="GO" id="GO:0051959">
    <property type="term" value="F:dynein light intermediate chain binding"/>
    <property type="evidence" value="ECO:0007669"/>
    <property type="project" value="InterPro"/>
</dbReference>
<feature type="domain" description="Dynein heavy chain linker" evidence="1">
    <location>
        <begin position="5"/>
        <end position="107"/>
    </location>
</feature>